<gene>
    <name evidence="4" type="ORF">GF1_06090</name>
</gene>
<dbReference type="SUPFAM" id="SSF55874">
    <property type="entry name" value="ATPase domain of HSP90 chaperone/DNA topoisomerase II/histidine kinase"/>
    <property type="match status" value="1"/>
</dbReference>
<accession>A0A915XJR6</accession>
<reference evidence="4" key="1">
    <citation type="submission" date="2020-12" db="EMBL/GenBank/DDBJ databases">
        <title>Desulfobium dissulfuricans gen. nov., sp. nov., a novel mesophilic, sulfate-reducing bacterium isolated from a deep-sea hydrothermal vent.</title>
        <authorList>
            <person name="Hashimoto Y."/>
            <person name="Tame A."/>
            <person name="Sawayama S."/>
            <person name="Miyazaki J."/>
            <person name="Takai K."/>
            <person name="Nakagawa S."/>
        </authorList>
    </citation>
    <scope>NUCLEOTIDE SEQUENCE</scope>
    <source>
        <strain evidence="4">GF1</strain>
    </source>
</reference>
<dbReference type="Gene3D" id="3.30.565.10">
    <property type="entry name" value="Histidine kinase-like ATPase, C-terminal domain"/>
    <property type="match status" value="1"/>
</dbReference>
<dbReference type="PANTHER" id="PTHR45569">
    <property type="entry name" value="SENSOR PROTEIN KDPD"/>
    <property type="match status" value="1"/>
</dbReference>
<dbReference type="EMBL" id="AP024233">
    <property type="protein sequence ID" value="BCO08233.1"/>
    <property type="molecule type" value="Genomic_DNA"/>
</dbReference>
<keyword evidence="5" id="KW-1185">Reference proteome</keyword>
<evidence type="ECO:0000256" key="1">
    <source>
        <dbReference type="ARBA" id="ARBA00000085"/>
    </source>
</evidence>
<comment type="catalytic activity">
    <reaction evidence="1">
        <text>ATP + protein L-histidine = ADP + protein N-phospho-L-histidine.</text>
        <dbReference type="EC" id="2.7.13.3"/>
    </reaction>
</comment>
<dbReference type="CDD" id="cd00082">
    <property type="entry name" value="HisKA"/>
    <property type="match status" value="1"/>
</dbReference>
<dbReference type="InterPro" id="IPR003661">
    <property type="entry name" value="HisK_dim/P_dom"/>
</dbReference>
<dbReference type="SUPFAM" id="SSF51735">
    <property type="entry name" value="NAD(P)-binding Rossmann-fold domains"/>
    <property type="match status" value="1"/>
</dbReference>
<dbReference type="InterPro" id="IPR036890">
    <property type="entry name" value="HATPase_C_sf"/>
</dbReference>
<dbReference type="PROSITE" id="PS50109">
    <property type="entry name" value="HIS_KIN"/>
    <property type="match status" value="1"/>
</dbReference>
<evidence type="ECO:0000256" key="2">
    <source>
        <dbReference type="ARBA" id="ARBA00012438"/>
    </source>
</evidence>
<dbReference type="InterPro" id="IPR036291">
    <property type="entry name" value="NAD(P)-bd_dom_sf"/>
</dbReference>
<dbReference type="Gene3D" id="3.40.50.720">
    <property type="entry name" value="NAD(P)-binding Rossmann-like Domain"/>
    <property type="match status" value="1"/>
</dbReference>
<sequence>MKDDRTCDSHKQVENIRVAIVGGGAGCRDVLALLLSTPMRYLRIQIVGVADIHKDAPGRRFAEEHGIPTTDDFRDFFRERESDEALLPDLLIELTGSDEVLRQIFAVKPESVKVLDHVAARLFWELIELQNEKRAMEEHLAKSEKMASVARIAFRLVHEMRNPLMIVGGSIRRLMLDPVTPHPIRKQLCRIVDNVAKMEHSIADICALAGPLHPHYERAELTDILNEWCRSVSRDARHHGVTINYLIDEALPSLVMDKGLIHQVLSEVTEKVLERMTRIHGNIEIGAKREDKHVVITVREVLPDAGDGSSSYHGAGYIPTQIDYWVDVCRKIIYDHKGDFQIRQMDDGGVMFVITLPISSAEHGGGAGEYSGRM</sequence>
<evidence type="ECO:0000313" key="4">
    <source>
        <dbReference type="EMBL" id="BCO08233.1"/>
    </source>
</evidence>
<dbReference type="EC" id="2.7.13.3" evidence="2"/>
<dbReference type="AlphaFoldDB" id="A0A915XJR6"/>
<protein>
    <recommendedName>
        <fullName evidence="2">histidine kinase</fullName>
        <ecNumber evidence="2">2.7.13.3</ecNumber>
    </recommendedName>
</protein>
<dbReference type="PANTHER" id="PTHR45569:SF1">
    <property type="entry name" value="SENSOR PROTEIN KDPD"/>
    <property type="match status" value="1"/>
</dbReference>
<dbReference type="SUPFAM" id="SSF47384">
    <property type="entry name" value="Homodimeric domain of signal transducing histidine kinase"/>
    <property type="match status" value="1"/>
</dbReference>
<proteinExistence type="predicted"/>
<dbReference type="Proteomes" id="UP001063350">
    <property type="component" value="Chromosome"/>
</dbReference>
<dbReference type="InterPro" id="IPR005467">
    <property type="entry name" value="His_kinase_dom"/>
</dbReference>
<evidence type="ECO:0000313" key="5">
    <source>
        <dbReference type="Proteomes" id="UP001063350"/>
    </source>
</evidence>
<dbReference type="Gene3D" id="1.10.287.130">
    <property type="match status" value="1"/>
</dbReference>
<feature type="domain" description="Histidine kinase" evidence="3">
    <location>
        <begin position="155"/>
        <end position="360"/>
    </location>
</feature>
<dbReference type="RefSeq" id="WP_267928145.1">
    <property type="nucleotide sequence ID" value="NZ_AP024233.1"/>
</dbReference>
<dbReference type="GO" id="GO:0000155">
    <property type="term" value="F:phosphorelay sensor kinase activity"/>
    <property type="evidence" value="ECO:0007669"/>
    <property type="project" value="InterPro"/>
</dbReference>
<dbReference type="GO" id="GO:0005886">
    <property type="term" value="C:plasma membrane"/>
    <property type="evidence" value="ECO:0007669"/>
    <property type="project" value="TreeGrafter"/>
</dbReference>
<organism evidence="4 5">
    <name type="scientific">Desulfolithobacter dissulfuricans</name>
    <dbReference type="NCBI Taxonomy" id="2795293"/>
    <lineage>
        <taxon>Bacteria</taxon>
        <taxon>Pseudomonadati</taxon>
        <taxon>Thermodesulfobacteriota</taxon>
        <taxon>Desulfobulbia</taxon>
        <taxon>Desulfobulbales</taxon>
        <taxon>Desulfobulbaceae</taxon>
        <taxon>Desulfolithobacter</taxon>
    </lineage>
</organism>
<dbReference type="KEGG" id="ddu:GF1_06090"/>
<name>A0A915XJR6_9BACT</name>
<evidence type="ECO:0000259" key="3">
    <source>
        <dbReference type="PROSITE" id="PS50109"/>
    </source>
</evidence>
<dbReference type="InterPro" id="IPR052023">
    <property type="entry name" value="Histidine_kinase_KdpD"/>
</dbReference>
<dbReference type="InterPro" id="IPR036097">
    <property type="entry name" value="HisK_dim/P_sf"/>
</dbReference>